<comment type="similarity">
    <text evidence="1">Belongs to the histone deacetylase family.</text>
</comment>
<organism evidence="3 4">
    <name type="scientific">Alysiella filiformis DSM 16848</name>
    <dbReference type="NCBI Taxonomy" id="1120981"/>
    <lineage>
        <taxon>Bacteria</taxon>
        <taxon>Pseudomonadati</taxon>
        <taxon>Pseudomonadota</taxon>
        <taxon>Betaproteobacteria</taxon>
        <taxon>Neisseriales</taxon>
        <taxon>Neisseriaceae</taxon>
        <taxon>Alysiella</taxon>
    </lineage>
</organism>
<gene>
    <name evidence="3" type="ORF">SAMN02746062_00107</name>
</gene>
<dbReference type="RefSeq" id="WP_097113192.1">
    <property type="nucleotide sequence ID" value="NZ_CP083931.1"/>
</dbReference>
<feature type="domain" description="Histone deacetylase" evidence="2">
    <location>
        <begin position="61"/>
        <end position="346"/>
    </location>
</feature>
<proteinExistence type="inferred from homology"/>
<dbReference type="SUPFAM" id="SSF52768">
    <property type="entry name" value="Arginase/deacetylase"/>
    <property type="match status" value="1"/>
</dbReference>
<name>A0A286E201_9NEIS</name>
<dbReference type="EMBL" id="OCNF01000001">
    <property type="protein sequence ID" value="SOD64912.1"/>
    <property type="molecule type" value="Genomic_DNA"/>
</dbReference>
<sequence>MLFSFLKQMLAKILQYPITQETFLAQWRFVKRRIYQILGMKGRTAFITAPHCRAHFMNDLHPESPMRLQVIEQALKKTHIWARMQKIVAPEVSDVQLARVHTRQYLHSLENQVPENGTVKIAEDTYLSRDSLQAARFAAGAVVKAVDMVMKKHAKNAFCGVRPPGHHAHANKASGFCFINNVAVGAMHAIAEYRLARVAIIDFDLHHGDGTEDIFQNDPRVMLLSAFEYPLYPFSGVDYAGSNPHIINSPLKAGDGSEAFRDLVRQVWLPKLASFQPQMILLSAGFDAHEKDALGHLNLQDDDFAWLTEKIMLVAQRHAQGRIVSVLEGGYNLNSLASGVKAHLASLVSASRF</sequence>
<dbReference type="Gene3D" id="3.40.800.20">
    <property type="entry name" value="Histone deacetylase domain"/>
    <property type="match status" value="1"/>
</dbReference>
<dbReference type="CDD" id="cd11599">
    <property type="entry name" value="HDAC_classII_2"/>
    <property type="match status" value="1"/>
</dbReference>
<dbReference type="PANTHER" id="PTHR10625:SF10">
    <property type="entry name" value="HISTONE DEACETYLASE HDAC1"/>
    <property type="match status" value="1"/>
</dbReference>
<dbReference type="AlphaFoldDB" id="A0A286E201"/>
<accession>A0A286E201</accession>
<reference evidence="3 4" key="1">
    <citation type="submission" date="2017-09" db="EMBL/GenBank/DDBJ databases">
        <authorList>
            <person name="Ehlers B."/>
            <person name="Leendertz F.H."/>
        </authorList>
    </citation>
    <scope>NUCLEOTIDE SEQUENCE [LARGE SCALE GENOMIC DNA]</scope>
    <source>
        <strain evidence="3 4">DSM 16848</strain>
    </source>
</reference>
<dbReference type="Pfam" id="PF00850">
    <property type="entry name" value="Hist_deacetyl"/>
    <property type="match status" value="1"/>
</dbReference>
<dbReference type="GO" id="GO:0040029">
    <property type="term" value="P:epigenetic regulation of gene expression"/>
    <property type="evidence" value="ECO:0007669"/>
    <property type="project" value="TreeGrafter"/>
</dbReference>
<evidence type="ECO:0000313" key="3">
    <source>
        <dbReference type="EMBL" id="SOD64912.1"/>
    </source>
</evidence>
<evidence type="ECO:0000259" key="2">
    <source>
        <dbReference type="Pfam" id="PF00850"/>
    </source>
</evidence>
<dbReference type="Proteomes" id="UP000219669">
    <property type="component" value="Unassembled WGS sequence"/>
</dbReference>
<dbReference type="InterPro" id="IPR037138">
    <property type="entry name" value="His_deacetylse_dom_sf"/>
</dbReference>
<dbReference type="GO" id="GO:0004407">
    <property type="term" value="F:histone deacetylase activity"/>
    <property type="evidence" value="ECO:0007669"/>
    <property type="project" value="TreeGrafter"/>
</dbReference>
<dbReference type="InterPro" id="IPR023696">
    <property type="entry name" value="Ureohydrolase_dom_sf"/>
</dbReference>
<keyword evidence="4" id="KW-1185">Reference proteome</keyword>
<dbReference type="OrthoDB" id="9808367at2"/>
<evidence type="ECO:0000313" key="4">
    <source>
        <dbReference type="Proteomes" id="UP000219669"/>
    </source>
</evidence>
<protein>
    <submittedName>
        <fullName evidence="3">Acetoin utilization deacetylase AcuC</fullName>
    </submittedName>
</protein>
<dbReference type="InterPro" id="IPR023801">
    <property type="entry name" value="His_deacetylse_dom"/>
</dbReference>
<dbReference type="PANTHER" id="PTHR10625">
    <property type="entry name" value="HISTONE DEACETYLASE HDAC1-RELATED"/>
    <property type="match status" value="1"/>
</dbReference>
<evidence type="ECO:0000256" key="1">
    <source>
        <dbReference type="ARBA" id="ARBA00005947"/>
    </source>
</evidence>
<dbReference type="InterPro" id="IPR000286">
    <property type="entry name" value="HDACs"/>
</dbReference>
<dbReference type="PRINTS" id="PR01270">
    <property type="entry name" value="HDASUPER"/>
</dbReference>